<keyword evidence="1" id="KW-0472">Membrane</keyword>
<evidence type="ECO:0000313" key="2">
    <source>
        <dbReference type="EnsemblPlants" id="QL05p039812:mrna"/>
    </source>
</evidence>
<name>A0A7N2LN18_QUELO</name>
<organism evidence="2 3">
    <name type="scientific">Quercus lobata</name>
    <name type="common">Valley oak</name>
    <dbReference type="NCBI Taxonomy" id="97700"/>
    <lineage>
        <taxon>Eukaryota</taxon>
        <taxon>Viridiplantae</taxon>
        <taxon>Streptophyta</taxon>
        <taxon>Embryophyta</taxon>
        <taxon>Tracheophyta</taxon>
        <taxon>Spermatophyta</taxon>
        <taxon>Magnoliopsida</taxon>
        <taxon>eudicotyledons</taxon>
        <taxon>Gunneridae</taxon>
        <taxon>Pentapetalae</taxon>
        <taxon>rosids</taxon>
        <taxon>fabids</taxon>
        <taxon>Fagales</taxon>
        <taxon>Fagaceae</taxon>
        <taxon>Quercus</taxon>
    </lineage>
</organism>
<dbReference type="AlphaFoldDB" id="A0A7N2LN18"/>
<feature type="transmembrane region" description="Helical" evidence="1">
    <location>
        <begin position="103"/>
        <end position="123"/>
    </location>
</feature>
<evidence type="ECO:0000256" key="1">
    <source>
        <dbReference type="SAM" id="Phobius"/>
    </source>
</evidence>
<keyword evidence="1" id="KW-0812">Transmembrane</keyword>
<sequence length="230" mass="26070">MGRIASTCLRSLLKFVNSMMGLLGIAMILYGLWMIRVWQRETDGSPYVDFNSTGPWFIYTFLGIGVILGVITCLGHFAADSVHGCCLSCAHVLYIANLKSTKYMMFIILLLLLETAMAADILLNSNWEKDLPEDPTGRFRDFEDFVKSNFDIFKWISLLILLAQGFSILLSLVLRTLGPNQKSYFNYDSDEDYAPERLPLINNKVQPPPYVNVIADPRFSSKSDTWNAKK</sequence>
<keyword evidence="3" id="KW-1185">Reference proteome</keyword>
<feature type="transmembrane region" description="Helical" evidence="1">
    <location>
        <begin position="56"/>
        <end position="78"/>
    </location>
</feature>
<dbReference type="EnsemblPlants" id="QL05p039812:mrna">
    <property type="protein sequence ID" value="QL05p039812:mrna"/>
    <property type="gene ID" value="QL05p039812"/>
</dbReference>
<evidence type="ECO:0000313" key="3">
    <source>
        <dbReference type="Proteomes" id="UP000594261"/>
    </source>
</evidence>
<evidence type="ECO:0008006" key="4">
    <source>
        <dbReference type="Google" id="ProtNLM"/>
    </source>
</evidence>
<reference evidence="2" key="2">
    <citation type="submission" date="2021-01" db="UniProtKB">
        <authorList>
            <consortium name="EnsemblPlants"/>
        </authorList>
    </citation>
    <scope>IDENTIFICATION</scope>
</reference>
<dbReference type="OMA" id="TQGCCIL"/>
<reference evidence="2 3" key="1">
    <citation type="journal article" date="2016" name="G3 (Bethesda)">
        <title>First Draft Assembly and Annotation of the Genome of a California Endemic Oak Quercus lobata Nee (Fagaceae).</title>
        <authorList>
            <person name="Sork V.L."/>
            <person name="Fitz-Gibbon S.T."/>
            <person name="Puiu D."/>
            <person name="Crepeau M."/>
            <person name="Gugger P.F."/>
            <person name="Sherman R."/>
            <person name="Stevens K."/>
            <person name="Langley C.H."/>
            <person name="Pellegrini M."/>
            <person name="Salzberg S.L."/>
        </authorList>
    </citation>
    <scope>NUCLEOTIDE SEQUENCE [LARGE SCALE GENOMIC DNA]</scope>
    <source>
        <strain evidence="2 3">cv. SW786</strain>
    </source>
</reference>
<accession>A0A7N2LN18</accession>
<proteinExistence type="predicted"/>
<dbReference type="Gramene" id="QL05p039812:mrna">
    <property type="protein sequence ID" value="QL05p039812:mrna"/>
    <property type="gene ID" value="QL05p039812"/>
</dbReference>
<keyword evidence="1" id="KW-1133">Transmembrane helix</keyword>
<feature type="transmembrane region" description="Helical" evidence="1">
    <location>
        <begin position="12"/>
        <end position="36"/>
    </location>
</feature>
<dbReference type="Proteomes" id="UP000594261">
    <property type="component" value="Chromosome 5"/>
</dbReference>
<dbReference type="EMBL" id="LRBV02000005">
    <property type="status" value="NOT_ANNOTATED_CDS"/>
    <property type="molecule type" value="Genomic_DNA"/>
</dbReference>
<protein>
    <recommendedName>
        <fullName evidence="4">Tetraspanin-19-like</fullName>
    </recommendedName>
</protein>
<feature type="transmembrane region" description="Helical" evidence="1">
    <location>
        <begin position="152"/>
        <end position="174"/>
    </location>
</feature>
<dbReference type="InParanoid" id="A0A7N2LN18"/>